<dbReference type="GO" id="GO:0005634">
    <property type="term" value="C:nucleus"/>
    <property type="evidence" value="ECO:0007669"/>
    <property type="project" value="UniProtKB-SubCell"/>
</dbReference>
<sequence length="129" mass="14772">MGSTTLLPGEATLVLFSKLLTKTDIETHLCISTSSLGQLPFDGRQTVNMHVHDEGGRKWMFPCCIKEDENMGRFLSVDWLEFARLKDVRVGDQFIIHEEIVKHQAAGTLIRIEVRRKIRLFGFDIWANV</sequence>
<evidence type="ECO:0000256" key="4">
    <source>
        <dbReference type="ARBA" id="ARBA00023163"/>
    </source>
</evidence>
<dbReference type="EMBL" id="CM004393">
    <property type="protein sequence ID" value="OAY44973.1"/>
    <property type="molecule type" value="Genomic_DNA"/>
</dbReference>
<dbReference type="AlphaFoldDB" id="A0A2C9VHU9"/>
<proteinExistence type="predicted"/>
<evidence type="ECO:0000256" key="5">
    <source>
        <dbReference type="ARBA" id="ARBA00023242"/>
    </source>
</evidence>
<comment type="subcellular location">
    <subcellularLocation>
        <location evidence="1">Nucleus</location>
    </subcellularLocation>
</comment>
<evidence type="ECO:0000313" key="6">
    <source>
        <dbReference type="EMBL" id="OAY44973.1"/>
    </source>
</evidence>
<evidence type="ECO:0000256" key="3">
    <source>
        <dbReference type="ARBA" id="ARBA00023125"/>
    </source>
</evidence>
<organism evidence="6">
    <name type="scientific">Manihot esculenta</name>
    <name type="common">Cassava</name>
    <name type="synonym">Jatropha manihot</name>
    <dbReference type="NCBI Taxonomy" id="3983"/>
    <lineage>
        <taxon>Eukaryota</taxon>
        <taxon>Viridiplantae</taxon>
        <taxon>Streptophyta</taxon>
        <taxon>Embryophyta</taxon>
        <taxon>Tracheophyta</taxon>
        <taxon>Spermatophyta</taxon>
        <taxon>Magnoliopsida</taxon>
        <taxon>eudicotyledons</taxon>
        <taxon>Gunneridae</taxon>
        <taxon>Pentapetalae</taxon>
        <taxon>rosids</taxon>
        <taxon>fabids</taxon>
        <taxon>Malpighiales</taxon>
        <taxon>Euphorbiaceae</taxon>
        <taxon>Crotonoideae</taxon>
        <taxon>Manihoteae</taxon>
        <taxon>Manihot</taxon>
    </lineage>
</organism>
<dbReference type="CDD" id="cd10017">
    <property type="entry name" value="B3_DNA"/>
    <property type="match status" value="1"/>
</dbReference>
<keyword evidence="4" id="KW-0804">Transcription</keyword>
<name>A0A2C9VHU9_MANES</name>
<dbReference type="GO" id="GO:0003677">
    <property type="term" value="F:DNA binding"/>
    <property type="evidence" value="ECO:0007669"/>
    <property type="project" value="UniProtKB-KW"/>
</dbReference>
<evidence type="ECO:0000256" key="1">
    <source>
        <dbReference type="ARBA" id="ARBA00004123"/>
    </source>
</evidence>
<accession>A0A2C9VHU9</accession>
<gene>
    <name evidence="6" type="ORF">MANES_07G021400</name>
</gene>
<protein>
    <recommendedName>
        <fullName evidence="7">TF-B3 domain-containing protein</fullName>
    </recommendedName>
</protein>
<evidence type="ECO:0008006" key="7">
    <source>
        <dbReference type="Google" id="ProtNLM"/>
    </source>
</evidence>
<keyword evidence="2" id="KW-0805">Transcription regulation</keyword>
<evidence type="ECO:0000256" key="2">
    <source>
        <dbReference type="ARBA" id="ARBA00023015"/>
    </source>
</evidence>
<dbReference type="SUPFAM" id="SSF101936">
    <property type="entry name" value="DNA-binding pseudobarrel domain"/>
    <property type="match status" value="1"/>
</dbReference>
<reference evidence="6" key="1">
    <citation type="submission" date="2016-02" db="EMBL/GenBank/DDBJ databases">
        <title>WGS assembly of Manihot esculenta.</title>
        <authorList>
            <person name="Bredeson J.V."/>
            <person name="Prochnik S.E."/>
            <person name="Lyons J.B."/>
            <person name="Schmutz J."/>
            <person name="Grimwood J."/>
            <person name="Vrebalov J."/>
            <person name="Bart R.S."/>
            <person name="Amuge T."/>
            <person name="Ferguson M.E."/>
            <person name="Green R."/>
            <person name="Putnam N."/>
            <person name="Stites J."/>
            <person name="Rounsley S."/>
            <person name="Rokhsar D.S."/>
        </authorList>
    </citation>
    <scope>NUCLEOTIDE SEQUENCE [LARGE SCALE GENOMIC DNA]</scope>
    <source>
        <tissue evidence="6">Leaf</tissue>
    </source>
</reference>
<dbReference type="Gene3D" id="2.40.330.10">
    <property type="entry name" value="DNA-binding pseudobarrel domain"/>
    <property type="match status" value="1"/>
</dbReference>
<keyword evidence="5" id="KW-0539">Nucleus</keyword>
<dbReference type="InterPro" id="IPR003340">
    <property type="entry name" value="B3_DNA-bd"/>
</dbReference>
<dbReference type="InterPro" id="IPR015300">
    <property type="entry name" value="DNA-bd_pseudobarrel_sf"/>
</dbReference>
<keyword evidence="3" id="KW-0238">DNA-binding</keyword>